<feature type="region of interest" description="Disordered" evidence="1">
    <location>
        <begin position="295"/>
        <end position="338"/>
    </location>
</feature>
<feature type="region of interest" description="Disordered" evidence="1">
    <location>
        <begin position="371"/>
        <end position="414"/>
    </location>
</feature>
<dbReference type="Proteomes" id="UP000663855">
    <property type="component" value="Unassembled WGS sequence"/>
</dbReference>
<feature type="compositionally biased region" description="Polar residues" evidence="1">
    <location>
        <begin position="25"/>
        <end position="36"/>
    </location>
</feature>
<evidence type="ECO:0000313" key="3">
    <source>
        <dbReference type="Proteomes" id="UP000663855"/>
    </source>
</evidence>
<evidence type="ECO:0000256" key="1">
    <source>
        <dbReference type="SAM" id="MobiDB-lite"/>
    </source>
</evidence>
<feature type="compositionally biased region" description="Basic and acidic residues" evidence="1">
    <location>
        <begin position="311"/>
        <end position="325"/>
    </location>
</feature>
<feature type="compositionally biased region" description="Basic and acidic residues" evidence="1">
    <location>
        <begin position="1135"/>
        <end position="1149"/>
    </location>
</feature>
<feature type="region of interest" description="Disordered" evidence="1">
    <location>
        <begin position="1102"/>
        <end position="1214"/>
    </location>
</feature>
<comment type="caution">
    <text evidence="2">The sequence shown here is derived from an EMBL/GenBank/DDBJ whole genome shotgun (WGS) entry which is preliminary data.</text>
</comment>
<feature type="compositionally biased region" description="Polar residues" evidence="1">
    <location>
        <begin position="1178"/>
        <end position="1202"/>
    </location>
</feature>
<proteinExistence type="predicted"/>
<evidence type="ECO:0000313" key="2">
    <source>
        <dbReference type="EMBL" id="CAF1391163.1"/>
    </source>
</evidence>
<feature type="compositionally biased region" description="Polar residues" evidence="1">
    <location>
        <begin position="326"/>
        <end position="338"/>
    </location>
</feature>
<feature type="compositionally biased region" description="Polar residues" evidence="1">
    <location>
        <begin position="226"/>
        <end position="241"/>
    </location>
</feature>
<organism evidence="2 3">
    <name type="scientific">Rotaria magnacalcarata</name>
    <dbReference type="NCBI Taxonomy" id="392030"/>
    <lineage>
        <taxon>Eukaryota</taxon>
        <taxon>Metazoa</taxon>
        <taxon>Spiralia</taxon>
        <taxon>Gnathifera</taxon>
        <taxon>Rotifera</taxon>
        <taxon>Eurotatoria</taxon>
        <taxon>Bdelloidea</taxon>
        <taxon>Philodinida</taxon>
        <taxon>Philodinidae</taxon>
        <taxon>Rotaria</taxon>
    </lineage>
</organism>
<feature type="region of interest" description="Disordered" evidence="1">
    <location>
        <begin position="1"/>
        <end position="44"/>
    </location>
</feature>
<feature type="region of interest" description="Disordered" evidence="1">
    <location>
        <begin position="200"/>
        <end position="241"/>
    </location>
</feature>
<feature type="compositionally biased region" description="Polar residues" evidence="1">
    <location>
        <begin position="379"/>
        <end position="414"/>
    </location>
</feature>
<gene>
    <name evidence="2" type="ORF">CJN711_LOCUS21458</name>
</gene>
<name>A0A815K5N4_9BILA</name>
<protein>
    <submittedName>
        <fullName evidence="2">Uncharacterized protein</fullName>
    </submittedName>
</protein>
<reference evidence="2" key="1">
    <citation type="submission" date="2021-02" db="EMBL/GenBank/DDBJ databases">
        <authorList>
            <person name="Nowell W R."/>
        </authorList>
    </citation>
    <scope>NUCLEOTIDE SEQUENCE</scope>
</reference>
<feature type="compositionally biased region" description="Polar residues" evidence="1">
    <location>
        <begin position="201"/>
        <end position="217"/>
    </location>
</feature>
<dbReference type="EMBL" id="CAJNOV010010122">
    <property type="protein sequence ID" value="CAF1391163.1"/>
    <property type="molecule type" value="Genomic_DNA"/>
</dbReference>
<feature type="compositionally biased region" description="Basic and acidic residues" evidence="1">
    <location>
        <begin position="1102"/>
        <end position="1112"/>
    </location>
</feature>
<sequence length="1492" mass="166649">MLFGGSHESSSEEDLSETDTKSSSASYITSKTATTDSWHDLKSDTDPQSEIIKQFEQINDTDVNELTLDEEDKAFIKSMDDRYFGGDSMEAESITIIEHEAPEVSSDDNNEQHTTNESVNLRASANFELATPVAGAIIQENTDSCNVRCISSNTDKEQTSTNSILINDEPTHIQNQTVTILSNTAANGVDHFNYKRFDTPFHQNTRNEPILNQQSTSLKRDDTISNDKSTSQPQNIGSETLLNSQQTPWINPFWNTNTNTTQNLTSIVDKLELTTSSIDTAKNSLPNHYESELTVSNKPHESSFHSSSNKSELENVLHHEDEHKSLPSNGPKSNQPQALTTGALEKSSNNNSNSNNENNALDITLLNNQQEESCDKPSGNDNQTSLSEFSKQTNHPTSTLNPVNEQSKTTASSLACHSTLQDQSLKEKEADTLIPIQETIRSTENPLVNPTKTSNDIYSKQDDKIYENPYWIDRNIDSIDHSTLESTPKFIAYSKDNILSAEKQIKNENKPSENPYWKDETPTVVPATTLEVKNNDNLHTTDTTSLIETSTKRKVNTFQNPYWKDETLDSNISKIPETESTNVIPVEATKTPTERLTKKEGTSFDNPYWKDRKTDSILPTTPEVKSEVNLPITVVSTEINTTPKVLDKLFENSYWKDNKPTLIPAATSEVPPKVNLSATNTITVADTSTKVLDKPFENPYWKDHKSVVIPLVTQEVQPKANFLVTNPVTDASAKVLDKPFENPYWKDNKSVVIRSVTQEVPSKANLPATNTIPVADTSTKVLDKPFENPYWKDNKPTLIPAATHEVPLKANLSATNTTGITDTSANTLDKPFENPYWKDKSLVMVLAATPEVQPKANFLVTNPVTDASAKVLDKPFDNPYWKDNKSVVVPSVTQEVPSKANLPATNTIPVADASTKVLDKPFENPYWKDHKSVVIPSVTPEVQPKANFLVTNPVTDTSAKVLDKPFDNPYWKDRKTDSILPTTPEVKSEVNSPITVISTEIDTTSKVLGKPFENSYWKGSKSDVITTGMTQNGRTEIVVRDETKLVHCTSSTLEDEVFENLYAEYPKGEMDKSLLLQVNAVENPYRKDTKPVIVTVHKSEESTAEYMRRENNEQTTMIDLRSEEKPVENSIWNEKQTRDSKTSKPEGRLFENNNWDQCEPQETIAALSKPQTKPKEYSSVQDNKSQQMTSSKQGAESWQNPYWPSEPSKILSGESSTCQVVTIRKVQDTKNTKQTDRAIDDPYSKATSKRKESIKTIELLNAWIFDNVSPADHTIPPIPPFYKRVFPLRTPPASARSVVTITDKKLQTSKPPTQYSSSSVFYDSDNDTSTFTFDQEKIAHRHSLLPSANVSKNTIVSFVPSSLTNKNPVILSGKNDTAVAHQMNTTSSDLLRNKTALPLPVDNTIPSTTATTSSNIEWFKFPPDSLMDHESSINNLTPEEILEVQNVLRLLETNPNAIPIIQKPYGVQNFHAKNVELPNLQFSNLSTNNTIN</sequence>
<accession>A0A815K5N4</accession>